<dbReference type="AlphaFoldDB" id="A0A913Y715"/>
<feature type="chain" id="PRO_5037803357" evidence="1">
    <location>
        <begin position="23"/>
        <end position="146"/>
    </location>
</feature>
<dbReference type="Proteomes" id="UP000887567">
    <property type="component" value="Unplaced"/>
</dbReference>
<dbReference type="GeneID" id="110253203"/>
<sequence length="146" mass="16915">MEPWKSTILVILGVCLNSAALSRNEDETLQELKMSNSDLCERPPKRLYERPPKRLYEGPLQRLYVKSTDISKKWAKTIYENNKNHPCADIKHETDRKTGQQYFIMRCKYIVDHGCRFTFNRPACVENISSIAGKTVLTGCECTRKL</sequence>
<name>A0A913Y715_EXADI</name>
<feature type="signal peptide" evidence="1">
    <location>
        <begin position="1"/>
        <end position="22"/>
    </location>
</feature>
<evidence type="ECO:0000313" key="3">
    <source>
        <dbReference type="Proteomes" id="UP000887567"/>
    </source>
</evidence>
<keyword evidence="3" id="KW-1185">Reference proteome</keyword>
<accession>A0A913Y715</accession>
<dbReference type="KEGG" id="epa:110253203"/>
<protein>
    <submittedName>
        <fullName evidence="2">Uncharacterized protein</fullName>
    </submittedName>
</protein>
<dbReference type="RefSeq" id="XP_020915739.1">
    <property type="nucleotide sequence ID" value="XM_021060080.2"/>
</dbReference>
<keyword evidence="1" id="KW-0732">Signal</keyword>
<evidence type="ECO:0000313" key="2">
    <source>
        <dbReference type="EnsemblMetazoa" id="XP_020915739.1"/>
    </source>
</evidence>
<dbReference type="EnsemblMetazoa" id="XM_021060080.2">
    <property type="protein sequence ID" value="XP_020915739.1"/>
    <property type="gene ID" value="LOC110253203"/>
</dbReference>
<proteinExistence type="predicted"/>
<reference evidence="2" key="1">
    <citation type="submission" date="2022-11" db="UniProtKB">
        <authorList>
            <consortium name="EnsemblMetazoa"/>
        </authorList>
    </citation>
    <scope>IDENTIFICATION</scope>
</reference>
<organism evidence="2 3">
    <name type="scientific">Exaiptasia diaphana</name>
    <name type="common">Tropical sea anemone</name>
    <name type="synonym">Aiptasia pulchella</name>
    <dbReference type="NCBI Taxonomy" id="2652724"/>
    <lineage>
        <taxon>Eukaryota</taxon>
        <taxon>Metazoa</taxon>
        <taxon>Cnidaria</taxon>
        <taxon>Anthozoa</taxon>
        <taxon>Hexacorallia</taxon>
        <taxon>Actiniaria</taxon>
        <taxon>Aiptasiidae</taxon>
        <taxon>Exaiptasia</taxon>
    </lineage>
</organism>
<evidence type="ECO:0000256" key="1">
    <source>
        <dbReference type="SAM" id="SignalP"/>
    </source>
</evidence>